<dbReference type="EMBL" id="PGCJ01000006">
    <property type="protein sequence ID" value="PLW58047.1"/>
    <property type="molecule type" value="Genomic_DNA"/>
</dbReference>
<evidence type="ECO:0000313" key="2">
    <source>
        <dbReference type="EMBL" id="PLW58047.1"/>
    </source>
</evidence>
<dbReference type="EMBL" id="PGCI01000005">
    <property type="protein sequence ID" value="PLW51452.1"/>
    <property type="molecule type" value="Genomic_DNA"/>
</dbReference>
<protein>
    <submittedName>
        <fullName evidence="2">Uncharacterized protein</fullName>
    </submittedName>
</protein>
<evidence type="ECO:0000313" key="3">
    <source>
        <dbReference type="Proteomes" id="UP000235388"/>
    </source>
</evidence>
<evidence type="ECO:0000313" key="1">
    <source>
        <dbReference type="EMBL" id="PLW51452.1"/>
    </source>
</evidence>
<comment type="caution">
    <text evidence="2">The sequence shown here is derived from an EMBL/GenBank/DDBJ whole genome shotgun (WGS) entry which is preliminary data.</text>
</comment>
<dbReference type="AlphaFoldDB" id="A0A2N5W715"/>
<organism evidence="2 3">
    <name type="scientific">Puccinia coronata f. sp. avenae</name>
    <dbReference type="NCBI Taxonomy" id="200324"/>
    <lineage>
        <taxon>Eukaryota</taxon>
        <taxon>Fungi</taxon>
        <taxon>Dikarya</taxon>
        <taxon>Basidiomycota</taxon>
        <taxon>Pucciniomycotina</taxon>
        <taxon>Pucciniomycetes</taxon>
        <taxon>Pucciniales</taxon>
        <taxon>Pucciniaceae</taxon>
        <taxon>Puccinia</taxon>
    </lineage>
</organism>
<reference evidence="3 4" key="1">
    <citation type="submission" date="2017-11" db="EMBL/GenBank/DDBJ databases">
        <title>De novo assembly and phasing of dikaryotic genomes from two isolates of Puccinia coronata f. sp. avenae, the causal agent of oat crown rust.</title>
        <authorList>
            <person name="Miller M.E."/>
            <person name="Zhang Y."/>
            <person name="Omidvar V."/>
            <person name="Sperschneider J."/>
            <person name="Schwessinger B."/>
            <person name="Raley C."/>
            <person name="Palmer J.M."/>
            <person name="Garnica D."/>
            <person name="Upadhyaya N."/>
            <person name="Rathjen J."/>
            <person name="Taylor J.M."/>
            <person name="Park R.F."/>
            <person name="Dodds P.N."/>
            <person name="Hirsch C.D."/>
            <person name="Kianian S.F."/>
            <person name="Figueroa M."/>
        </authorList>
    </citation>
    <scope>NUCLEOTIDE SEQUENCE [LARGE SCALE GENOMIC DNA]</scope>
    <source>
        <strain evidence="2">12NC29</strain>
        <strain evidence="1">12SD80</strain>
    </source>
</reference>
<dbReference type="Proteomes" id="UP000235388">
    <property type="component" value="Unassembled WGS sequence"/>
</dbReference>
<gene>
    <name evidence="2" type="ORF">PCANC_00669</name>
    <name evidence="1" type="ORF">PCASD_00435</name>
</gene>
<accession>A0A2N5W715</accession>
<proteinExistence type="predicted"/>
<evidence type="ECO:0000313" key="4">
    <source>
        <dbReference type="Proteomes" id="UP000235392"/>
    </source>
</evidence>
<name>A0A2N5W715_9BASI</name>
<keyword evidence="3" id="KW-1185">Reference proteome</keyword>
<dbReference type="Proteomes" id="UP000235392">
    <property type="component" value="Unassembled WGS sequence"/>
</dbReference>
<sequence>MDQSGFEDRLRRMEQLMERHHERFRRLHPVEWRPREDRSDRLEPPSWCPDEDWLGRLERLSWHHEYRLSRMEKLDQWLRARRLQASEATATSSETDGATRDLWVRRAVVDVQLDSSLWHGDSGPFTSQLFCPLFRQFLSYIVHDKARHPDLACDATAPVGKQCGFIPAFLYRVGAGAGWCFKAMMSDDTRWIS</sequence>